<dbReference type="PANTHER" id="PTHR37529:SF1">
    <property type="entry name" value="TRANSPOSASE INSG FOR INSERTION SEQUENCE ELEMENT IS4-RELATED"/>
    <property type="match status" value="1"/>
</dbReference>
<dbReference type="EMBL" id="CP157743">
    <property type="protein sequence ID" value="XBS20784.1"/>
    <property type="molecule type" value="Genomic_DNA"/>
</dbReference>
<dbReference type="GO" id="GO:0003677">
    <property type="term" value="F:DNA binding"/>
    <property type="evidence" value="ECO:0007669"/>
    <property type="project" value="InterPro"/>
</dbReference>
<dbReference type="KEGG" id="mech:Q9L42_001235"/>
<evidence type="ECO:0000313" key="4">
    <source>
        <dbReference type="EMBL" id="XBS20784.1"/>
    </source>
</evidence>
<proteinExistence type="predicted"/>
<dbReference type="Pfam" id="PF01609">
    <property type="entry name" value="DDE_Tnp_1"/>
    <property type="match status" value="1"/>
</dbReference>
<dbReference type="RefSeq" id="WP_305906436.1">
    <property type="nucleotide sequence ID" value="NZ_CP157743.1"/>
</dbReference>
<accession>A0AAU7NV03</accession>
<dbReference type="GO" id="GO:0004803">
    <property type="term" value="F:transposase activity"/>
    <property type="evidence" value="ECO:0007669"/>
    <property type="project" value="InterPro"/>
</dbReference>
<reference evidence="4 5" key="1">
    <citation type="journal article" date="2024" name="Microbiology">
        <title>Methylomarinum rosea sp. nov., a novel halophilic methanotrophic bacterium from the hypersaline Lake Elton.</title>
        <authorList>
            <person name="Suleimanov R.Z."/>
            <person name="Oshkin I.Y."/>
            <person name="Danilova O.V."/>
            <person name="Suzina N.E."/>
            <person name="Dedysh S.N."/>
        </authorList>
    </citation>
    <scope>NUCLEOTIDE SEQUENCE [LARGE SCALE GENOMIC DNA]</scope>
    <source>
        <strain evidence="4 5">Ch1-1</strain>
    </source>
</reference>
<dbReference type="AlphaFoldDB" id="A0AAU7NV03"/>
<keyword evidence="5" id="KW-1185">Reference proteome</keyword>
<feature type="domain" description="Transposase IS4-like" evidence="2">
    <location>
        <begin position="132"/>
        <end position="363"/>
    </location>
</feature>
<dbReference type="NCBIfam" id="NF033592">
    <property type="entry name" value="transpos_IS4_1"/>
    <property type="match status" value="1"/>
</dbReference>
<evidence type="ECO:0000313" key="3">
    <source>
        <dbReference type="EMBL" id="XBS19826.1"/>
    </source>
</evidence>
<dbReference type="GO" id="GO:0006313">
    <property type="term" value="P:DNA transposition"/>
    <property type="evidence" value="ECO:0007669"/>
    <property type="project" value="InterPro"/>
</dbReference>
<dbReference type="Proteomes" id="UP001225378">
    <property type="component" value="Chromosome"/>
</dbReference>
<evidence type="ECO:0000256" key="1">
    <source>
        <dbReference type="SAM" id="MobiDB-lite"/>
    </source>
</evidence>
<evidence type="ECO:0000259" key="2">
    <source>
        <dbReference type="Pfam" id="PF01609"/>
    </source>
</evidence>
<sequence length="462" mass="52405">MFINNKLIHAQQQRIQKYRKETHSYSFFNLLTSPELLSSIEGLLPEHRERLYPPTETLSMFLAQGMNQDRSCQKAVNDAAIQRIAAGLPAISTTTGGYCRARQRLPLAMISELVCRTGELIDKEVPTQWRWRGKRVHLIDGTTVTMPDTAENQAVYPQQSCQKPGLGFPICRLVGVICLASGAVLNASIGPFKGKGGDEQSLLRNMLGTFNTGDLVLGDAYYGTYFLLASLQEKGVDAVFEQMGARKRTTDFSKGKQLGDEDHLVTLKKPKKKPDWMEQSQYDDAPETLLIREVSVKGKLLITTLLSPKEASKSELKALYKKRWQIEVDFRNIKTTMGMETLSCKTPEMTEKEIWVYFLAYNLIRLLMAQSALLADILPRQLSFKHTLQCWLAWNQQSVFIDIGTSEELLFILIAQRRIGNRSGRIEPRAVKRRPKQFSLLTKPRNEARADIRKNGHPKKVK</sequence>
<name>A0AAU7NV03_9GAMM</name>
<evidence type="ECO:0000313" key="5">
    <source>
        <dbReference type="Proteomes" id="UP001225378"/>
    </source>
</evidence>
<protein>
    <submittedName>
        <fullName evidence="4">IS4 family transposase</fullName>
    </submittedName>
</protein>
<dbReference type="InterPro" id="IPR047952">
    <property type="entry name" value="Transpos_IS4"/>
</dbReference>
<dbReference type="PANTHER" id="PTHR37529">
    <property type="entry name" value="TRANSPOSASE INSG FOR INSERTION SEQUENCE ELEMENT IS4-RELATED"/>
    <property type="match status" value="1"/>
</dbReference>
<dbReference type="SUPFAM" id="SSF53098">
    <property type="entry name" value="Ribonuclease H-like"/>
    <property type="match status" value="1"/>
</dbReference>
<dbReference type="InterPro" id="IPR012337">
    <property type="entry name" value="RNaseH-like_sf"/>
</dbReference>
<gene>
    <name evidence="4" type="ORF">Q9L42_001235</name>
    <name evidence="3" type="ORF">Q9L42_015895</name>
</gene>
<dbReference type="EMBL" id="CP157743">
    <property type="protein sequence ID" value="XBS19826.1"/>
    <property type="molecule type" value="Genomic_DNA"/>
</dbReference>
<dbReference type="InterPro" id="IPR002559">
    <property type="entry name" value="Transposase_11"/>
</dbReference>
<feature type="compositionally biased region" description="Basic and acidic residues" evidence="1">
    <location>
        <begin position="444"/>
        <end position="454"/>
    </location>
</feature>
<feature type="region of interest" description="Disordered" evidence="1">
    <location>
        <begin position="440"/>
        <end position="462"/>
    </location>
</feature>
<organism evidence="4 5">
    <name type="scientific">Methylomarinum roseum</name>
    <dbReference type="NCBI Taxonomy" id="3067653"/>
    <lineage>
        <taxon>Bacteria</taxon>
        <taxon>Pseudomonadati</taxon>
        <taxon>Pseudomonadota</taxon>
        <taxon>Gammaproteobacteria</taxon>
        <taxon>Methylococcales</taxon>
        <taxon>Methylococcaceae</taxon>
        <taxon>Methylomarinum</taxon>
    </lineage>
</organism>
<dbReference type="KEGG" id="mech:Q9L42_015895"/>